<feature type="signal peptide" evidence="4">
    <location>
        <begin position="1"/>
        <end position="18"/>
    </location>
</feature>
<feature type="repeat" description="PPR" evidence="3">
    <location>
        <begin position="580"/>
        <end position="614"/>
    </location>
</feature>
<feature type="repeat" description="PPR" evidence="3">
    <location>
        <begin position="261"/>
        <end position="295"/>
    </location>
</feature>
<dbReference type="PROSITE" id="PS51375">
    <property type="entry name" value="PPR"/>
    <property type="match status" value="11"/>
</dbReference>
<feature type="repeat" description="PPR" evidence="3">
    <location>
        <begin position="331"/>
        <end position="365"/>
    </location>
</feature>
<feature type="repeat" description="PPR" evidence="3">
    <location>
        <begin position="226"/>
        <end position="260"/>
    </location>
</feature>
<dbReference type="InterPro" id="IPR011990">
    <property type="entry name" value="TPR-like_helical_dom_sf"/>
</dbReference>
<feature type="repeat" description="PPR" evidence="3">
    <location>
        <begin position="121"/>
        <end position="155"/>
    </location>
</feature>
<dbReference type="Pfam" id="PF12854">
    <property type="entry name" value="PPR_1"/>
    <property type="match status" value="1"/>
</dbReference>
<feature type="repeat" description="PPR" evidence="3">
    <location>
        <begin position="545"/>
        <end position="579"/>
    </location>
</feature>
<feature type="repeat" description="PPR" evidence="3">
    <location>
        <begin position="296"/>
        <end position="330"/>
    </location>
</feature>
<evidence type="ECO:0000256" key="3">
    <source>
        <dbReference type="PROSITE-ProRule" id="PRU00708"/>
    </source>
</evidence>
<dbReference type="Gene3D" id="1.25.40.10">
    <property type="entry name" value="Tetratricopeptide repeat domain"/>
    <property type="match status" value="5"/>
</dbReference>
<proteinExistence type="inferred from homology"/>
<accession>A0A834WE05</accession>
<organism evidence="5 6">
    <name type="scientific">Senna tora</name>
    <dbReference type="NCBI Taxonomy" id="362788"/>
    <lineage>
        <taxon>Eukaryota</taxon>
        <taxon>Viridiplantae</taxon>
        <taxon>Streptophyta</taxon>
        <taxon>Embryophyta</taxon>
        <taxon>Tracheophyta</taxon>
        <taxon>Spermatophyta</taxon>
        <taxon>Magnoliopsida</taxon>
        <taxon>eudicotyledons</taxon>
        <taxon>Gunneridae</taxon>
        <taxon>Pentapetalae</taxon>
        <taxon>rosids</taxon>
        <taxon>fabids</taxon>
        <taxon>Fabales</taxon>
        <taxon>Fabaceae</taxon>
        <taxon>Caesalpinioideae</taxon>
        <taxon>Cassia clade</taxon>
        <taxon>Senna</taxon>
    </lineage>
</organism>
<dbReference type="Pfam" id="PF13812">
    <property type="entry name" value="PPR_3"/>
    <property type="match status" value="1"/>
</dbReference>
<dbReference type="Pfam" id="PF01535">
    <property type="entry name" value="PPR"/>
    <property type="match status" value="3"/>
</dbReference>
<reference evidence="5" key="1">
    <citation type="submission" date="2020-09" db="EMBL/GenBank/DDBJ databases">
        <title>Genome-Enabled Discovery of Anthraquinone Biosynthesis in Senna tora.</title>
        <authorList>
            <person name="Kang S.-H."/>
            <person name="Pandey R.P."/>
            <person name="Lee C.-M."/>
            <person name="Sim J.-S."/>
            <person name="Jeong J.-T."/>
            <person name="Choi B.-S."/>
            <person name="Jung M."/>
            <person name="Ginzburg D."/>
            <person name="Zhao K."/>
            <person name="Won S.Y."/>
            <person name="Oh T.-J."/>
            <person name="Yu Y."/>
            <person name="Kim N.-H."/>
            <person name="Lee O.R."/>
            <person name="Lee T.-H."/>
            <person name="Bashyal P."/>
            <person name="Kim T.-S."/>
            <person name="Lee W.-H."/>
            <person name="Kawkins C."/>
            <person name="Kim C.-K."/>
            <person name="Kim J.S."/>
            <person name="Ahn B.O."/>
            <person name="Rhee S.Y."/>
            <person name="Sohng J.K."/>
        </authorList>
    </citation>
    <scope>NUCLEOTIDE SEQUENCE</scope>
    <source>
        <tissue evidence="5">Leaf</tissue>
    </source>
</reference>
<protein>
    <submittedName>
        <fullName evidence="5">Pentatricopeptide repeat-containing protein</fullName>
    </submittedName>
</protein>
<dbReference type="InterPro" id="IPR002885">
    <property type="entry name" value="PPR_rpt"/>
</dbReference>
<keyword evidence="4" id="KW-0732">Signal</keyword>
<name>A0A834WE05_9FABA</name>
<dbReference type="PANTHER" id="PTHR47941">
    <property type="entry name" value="PENTATRICOPEPTIDE REPEAT-CONTAINING PROTEIN 3, MITOCHONDRIAL"/>
    <property type="match status" value="1"/>
</dbReference>
<sequence length="709" mass="80990">MILTIFLTSSLSISLIFPSPEFKEQLNLLSKGYCLHACNAFRSKAHDCNYIELQCIMKHYATSGYFRAAMETLCCMRNIAGKPTVYDYNALIYCYLRSQNASSHKLMHLYLEMKRFGPFPNALTFNTLLNGLLALNNLTNAFLVAKEMHCSGFVPSFSSLSRILKKMIYSGHIIDSLNVFDFMMQLKYYPTEHTVTYLFSMLGKAGMIQQVHFVFSTLLGEGFFCGMHNYNKVLWAMCKSGQSYTALQLFYSMKKKGIIHDVCSYTALVYGFSKEGLCEDLFRWLDDMESDGCKPNVITYTIFIKFLCDDGRIELALEFLDGMRNRGCEPDLTTYNVILRELCHQDREHDVLELIEEMDQKGYHPSPHTYAALFGGLLKIGKSQGRLQEMIYLLKIMMDRGLSPTIVSFNTFLKGFCQKHSLEEAFELLDHFAWIDNKPDSVSLNIILSAACKQGNSSIIQKVLSHMEYEGIRLNTIGATCLIQYFCKMGRFDECLVLLKLMLHNGPSPSIITYNILIRASIKKNNTLLLSQLFKDMYSQKLKPDLITYGSLIRGLCKEGKMPIVLRIRKQMLENGIIPSMAIYNAILRAMFQRGKFLDIIWLLKVMAMEGCQPDKITMEILKVSTSKGWLKRFPELYIRCLGDHKFACPVRTFEVQSVIVAFSHSPYMSIAVHTPVLFVLSFPLEDPSPFHERIVPFVLNSSGQSEIL</sequence>
<feature type="repeat" description="PPR" evidence="3">
    <location>
        <begin position="405"/>
        <end position="439"/>
    </location>
</feature>
<feature type="repeat" description="PPR" evidence="3">
    <location>
        <begin position="510"/>
        <end position="544"/>
    </location>
</feature>
<keyword evidence="2" id="KW-0677">Repeat</keyword>
<comment type="caution">
    <text evidence="5">The sequence shown here is derived from an EMBL/GenBank/DDBJ whole genome shotgun (WGS) entry which is preliminary data.</text>
</comment>
<evidence type="ECO:0000313" key="5">
    <source>
        <dbReference type="EMBL" id="KAF7819830.1"/>
    </source>
</evidence>
<feature type="chain" id="PRO_5032615490" evidence="4">
    <location>
        <begin position="19"/>
        <end position="709"/>
    </location>
</feature>
<evidence type="ECO:0000256" key="2">
    <source>
        <dbReference type="ARBA" id="ARBA00022737"/>
    </source>
</evidence>
<dbReference type="Pfam" id="PF13041">
    <property type="entry name" value="PPR_2"/>
    <property type="match status" value="3"/>
</dbReference>
<gene>
    <name evidence="5" type="ORF">G2W53_025285</name>
</gene>
<dbReference type="EMBL" id="JAAIUW010000008">
    <property type="protein sequence ID" value="KAF7819830.1"/>
    <property type="molecule type" value="Genomic_DNA"/>
</dbReference>
<evidence type="ECO:0000313" key="6">
    <source>
        <dbReference type="Proteomes" id="UP000634136"/>
    </source>
</evidence>
<feature type="repeat" description="PPR" evidence="3">
    <location>
        <begin position="440"/>
        <end position="474"/>
    </location>
</feature>
<feature type="repeat" description="PPR" evidence="3">
    <location>
        <begin position="475"/>
        <end position="509"/>
    </location>
</feature>
<dbReference type="NCBIfam" id="TIGR00756">
    <property type="entry name" value="PPR"/>
    <property type="match status" value="7"/>
</dbReference>
<evidence type="ECO:0000256" key="1">
    <source>
        <dbReference type="ARBA" id="ARBA00007626"/>
    </source>
</evidence>
<keyword evidence="6" id="KW-1185">Reference proteome</keyword>
<dbReference type="AlphaFoldDB" id="A0A834WE05"/>
<comment type="similarity">
    <text evidence="1">Belongs to the PPR family. P subfamily.</text>
</comment>
<dbReference type="OrthoDB" id="185373at2759"/>
<dbReference type="Proteomes" id="UP000634136">
    <property type="component" value="Unassembled WGS sequence"/>
</dbReference>
<evidence type="ECO:0000256" key="4">
    <source>
        <dbReference type="SAM" id="SignalP"/>
    </source>
</evidence>